<dbReference type="InterPro" id="IPR038484">
    <property type="entry name" value="MucB/RseB_C_sf"/>
</dbReference>
<feature type="region of interest" description="Disordered" evidence="1">
    <location>
        <begin position="273"/>
        <end position="292"/>
    </location>
</feature>
<proteinExistence type="predicted"/>
<accession>A0A931GPF9</accession>
<dbReference type="Gene3D" id="2.50.20.10">
    <property type="entry name" value="Lipoprotein localisation LolA/LolB/LppX"/>
    <property type="match status" value="1"/>
</dbReference>
<feature type="region of interest" description="Disordered" evidence="1">
    <location>
        <begin position="201"/>
        <end position="244"/>
    </location>
</feature>
<feature type="compositionally biased region" description="Low complexity" evidence="1">
    <location>
        <begin position="221"/>
        <end position="236"/>
    </location>
</feature>
<dbReference type="InterPro" id="IPR033434">
    <property type="entry name" value="MucB/RseB_N"/>
</dbReference>
<feature type="compositionally biased region" description="Basic and acidic residues" evidence="1">
    <location>
        <begin position="205"/>
        <end position="217"/>
    </location>
</feature>
<dbReference type="EMBL" id="JADOUA010000001">
    <property type="protein sequence ID" value="MBG6087364.1"/>
    <property type="molecule type" value="Genomic_DNA"/>
</dbReference>
<evidence type="ECO:0000313" key="4">
    <source>
        <dbReference type="Proteomes" id="UP000614047"/>
    </source>
</evidence>
<protein>
    <submittedName>
        <fullName evidence="3">Sigma-E factor negative regulatory protein RseB</fullName>
    </submittedName>
</protein>
<dbReference type="AlphaFoldDB" id="A0A931GPF9"/>
<dbReference type="RefSeq" id="WP_307828775.1">
    <property type="nucleotide sequence ID" value="NZ_BAABES010000006.1"/>
</dbReference>
<dbReference type="Gene3D" id="3.30.200.100">
    <property type="entry name" value="MucB/RseB, C-terminal domain"/>
    <property type="match status" value="1"/>
</dbReference>
<evidence type="ECO:0000256" key="1">
    <source>
        <dbReference type="SAM" id="MobiDB-lite"/>
    </source>
</evidence>
<evidence type="ECO:0000259" key="2">
    <source>
        <dbReference type="Pfam" id="PF03888"/>
    </source>
</evidence>
<reference evidence="3" key="1">
    <citation type="submission" date="2020-11" db="EMBL/GenBank/DDBJ databases">
        <title>Sequencing the genomes of 1000 actinobacteria strains.</title>
        <authorList>
            <person name="Klenk H.-P."/>
        </authorList>
    </citation>
    <scope>NUCLEOTIDE SEQUENCE</scope>
    <source>
        <strain evidence="3">DSM 43175</strain>
    </source>
</reference>
<evidence type="ECO:0000313" key="3">
    <source>
        <dbReference type="EMBL" id="MBG6087364.1"/>
    </source>
</evidence>
<dbReference type="Proteomes" id="UP000614047">
    <property type="component" value="Unassembled WGS sequence"/>
</dbReference>
<feature type="compositionally biased region" description="Basic and acidic residues" evidence="1">
    <location>
        <begin position="276"/>
        <end position="292"/>
    </location>
</feature>
<comment type="caution">
    <text evidence="3">The sequence shown here is derived from an EMBL/GenBank/DDBJ whole genome shotgun (WGS) entry which is preliminary data.</text>
</comment>
<gene>
    <name evidence="3" type="ORF">IW256_001477</name>
</gene>
<feature type="domain" description="MucB/RseB N-terminal" evidence="2">
    <location>
        <begin position="139"/>
        <end position="209"/>
    </location>
</feature>
<keyword evidence="4" id="KW-1185">Reference proteome</keyword>
<sequence length="400" mass="43264">MTARTPAGRSERRRMRTVLACGLAGAVAIVAALAGDLQPARRDRNDPEAVRLLRSAADAAVRVRYEGTQFLTTRNASGSATQRVRVEHTPGDGTYFDPDLSIPVAAGLRAVEGGRTYQPDTLPVWGGSVGFTAEILSLLVRNYTVVRGPHAVVCGRRARMVEALRVDGSAAGRFWIDSDTGLMLHRELLDQGGRTVTAAGFSELRVSRTEQDGDDRPLTMTATAPAAPPAASASPSAAPPTAAPWSDRLEHRELAVLRDQGWPVPGALPGRLTLYDARRPGPEKEGRGRSVARAGDDVVHLSYSDGLAAVSVFVQRGSLDESRFSGWRRTVVRGRAVYRRDALQHWAVWARDGYVYTLLTDAPPGTADSVVRALPQEEDAVRARMGRGFRRLVSWVNPFG</sequence>
<name>A0A931GPF9_9ACTN</name>
<organism evidence="3 4">
    <name type="scientific">Actinomadura viridis</name>
    <dbReference type="NCBI Taxonomy" id="58110"/>
    <lineage>
        <taxon>Bacteria</taxon>
        <taxon>Bacillati</taxon>
        <taxon>Actinomycetota</taxon>
        <taxon>Actinomycetes</taxon>
        <taxon>Streptosporangiales</taxon>
        <taxon>Thermomonosporaceae</taxon>
        <taxon>Actinomadura</taxon>
    </lineage>
</organism>
<dbReference type="Pfam" id="PF03888">
    <property type="entry name" value="MucB_RseB"/>
    <property type="match status" value="1"/>
</dbReference>